<dbReference type="EMBL" id="CP136921">
    <property type="protein sequence ID" value="WOO31601.1"/>
    <property type="molecule type" value="Genomic_DNA"/>
</dbReference>
<name>A0ABZ0J2M1_9BURK</name>
<keyword evidence="2" id="KW-0808">Transferase</keyword>
<dbReference type="InterPro" id="IPR043129">
    <property type="entry name" value="ATPase_NBD"/>
</dbReference>
<evidence type="ECO:0000259" key="1">
    <source>
        <dbReference type="Pfam" id="PF00814"/>
    </source>
</evidence>
<gene>
    <name evidence="2" type="primary">tsaB</name>
    <name evidence="2" type="ORF">P4826_14445</name>
</gene>
<dbReference type="Proteomes" id="UP001303211">
    <property type="component" value="Chromosome"/>
</dbReference>
<evidence type="ECO:0000313" key="2">
    <source>
        <dbReference type="EMBL" id="WOO31601.1"/>
    </source>
</evidence>
<feature type="domain" description="Gcp-like" evidence="1">
    <location>
        <begin position="35"/>
        <end position="129"/>
    </location>
</feature>
<dbReference type="Pfam" id="PF00814">
    <property type="entry name" value="TsaD"/>
    <property type="match status" value="1"/>
</dbReference>
<dbReference type="Gene3D" id="3.30.420.40">
    <property type="match status" value="2"/>
</dbReference>
<protein>
    <submittedName>
        <fullName evidence="2">tRNA (Adenosine(37)-N6)-threonylcarbamoyltransferase complex dimerization subunit type 1 TsaB</fullName>
        <ecNumber evidence="2">2.3.1.234</ecNumber>
    </submittedName>
</protein>
<dbReference type="NCBIfam" id="TIGR03725">
    <property type="entry name" value="T6A_YeaZ"/>
    <property type="match status" value="1"/>
</dbReference>
<proteinExistence type="predicted"/>
<organism evidence="2 3">
    <name type="scientific">Diaphorobacter limosus</name>
    <dbReference type="NCBI Taxonomy" id="3036128"/>
    <lineage>
        <taxon>Bacteria</taxon>
        <taxon>Pseudomonadati</taxon>
        <taxon>Pseudomonadota</taxon>
        <taxon>Betaproteobacteria</taxon>
        <taxon>Burkholderiales</taxon>
        <taxon>Comamonadaceae</taxon>
        <taxon>Diaphorobacter</taxon>
    </lineage>
</organism>
<dbReference type="PANTHER" id="PTHR11735">
    <property type="entry name" value="TRNA N6-ADENOSINE THREONYLCARBAMOYLTRANSFERASE"/>
    <property type="match status" value="1"/>
</dbReference>
<dbReference type="EC" id="2.3.1.234" evidence="2"/>
<keyword evidence="2" id="KW-0012">Acyltransferase</keyword>
<dbReference type="PANTHER" id="PTHR11735:SF11">
    <property type="entry name" value="TRNA THREONYLCARBAMOYLADENOSINE BIOSYNTHESIS PROTEIN TSAB"/>
    <property type="match status" value="1"/>
</dbReference>
<accession>A0ABZ0J2M1</accession>
<evidence type="ECO:0000313" key="3">
    <source>
        <dbReference type="Proteomes" id="UP001303211"/>
    </source>
</evidence>
<dbReference type="CDD" id="cd24032">
    <property type="entry name" value="ASKHA_NBD_TsaB"/>
    <property type="match status" value="1"/>
</dbReference>
<sequence length="245" mass="24942">MNLLAFDTSTDTLSVAVQHGAQVLEHSGPGGAQASTTLIPAIRALLAQAGLTFARLDAVVFGRGPGSFTGLRTACSVAQGLAFGARGGLGVPVLPVDSLLAVAEQARAEHGCTWVLATLDARMNEVYCAPSQWLPDGGMPAGGRWSEPQDFSLCAPEAVVLPAGWTLAGNARAAYGARLAPDSPTAPDVPALPTAGAMLRLAPALLAAGRAVPADAALPRYIRDKVAQTTAEREAARRASAAQAS</sequence>
<dbReference type="InterPro" id="IPR000905">
    <property type="entry name" value="Gcp-like_dom"/>
</dbReference>
<dbReference type="GO" id="GO:0061711">
    <property type="term" value="F:tRNA N(6)-L-threonylcarbamoyladenine synthase activity"/>
    <property type="evidence" value="ECO:0007669"/>
    <property type="project" value="UniProtKB-EC"/>
</dbReference>
<dbReference type="InterPro" id="IPR022496">
    <property type="entry name" value="T6A_TsaB"/>
</dbReference>
<dbReference type="SUPFAM" id="SSF53067">
    <property type="entry name" value="Actin-like ATPase domain"/>
    <property type="match status" value="2"/>
</dbReference>
<dbReference type="RefSeq" id="WP_317701080.1">
    <property type="nucleotide sequence ID" value="NZ_CP136921.1"/>
</dbReference>
<reference evidence="2 3" key="1">
    <citation type="submission" date="2023-03" db="EMBL/GenBank/DDBJ databases">
        <title>Diaphorobacter basophil sp. nov., isolated from a sewage-treatment plant.</title>
        <authorList>
            <person name="Yang K."/>
        </authorList>
    </citation>
    <scope>NUCLEOTIDE SEQUENCE [LARGE SCALE GENOMIC DNA]</scope>
    <source>
        <strain evidence="2 3">Y-1</strain>
    </source>
</reference>
<keyword evidence="3" id="KW-1185">Reference proteome</keyword>